<evidence type="ECO:0000256" key="4">
    <source>
        <dbReference type="ARBA" id="ARBA00023172"/>
    </source>
</evidence>
<sequence>MNQVNQIPTNVKGLGNFAGAPSTDQLRLYFQLTDFDRDLIKEMRSAATQLGFAVQLGSVRFLGTFPNDLQQVPQAVIDYLASQLSLSALSFTQYTRRMTISQHQNLIRQRYHYCNFTDPTINQSLTAWLLKRAKYTNETNQLLSDMLLKKCLDEKILLPGITTFERFVSQTIELAADQTDQAIAAIPTVREVHQLRNLLTAVETPVYGATIRLDVLRKPLMDESRKEIQRGFQRLRQFGQFPTETWQLATIPEGKLKQLAKYAFNAKASLIKRMNPTRQTALLVAFVYEYRKRAMDEQLLALSRFYETLFKRAKNKETKERMRTLKDLDQAALTLAKIVGLVLDDTIDQQALRPTILRQYGPDNIQSAVTQVNQLVHNDEEPIAIEELLTAYRKFRKFIPDILATITFAGTHYGQDSLTVWRLIEQRFPRPITYSMFQSIEAQLPKKWRYYINQHPNLTNQCVLIAGIEQLMHGLKRHDIYVTQSERYTDPMACLIDQTTWQSQKAILIQQLNLPETGSAAVEMLETDLNLSYQETLKNWPDSAMARIEQVGGHDKIVVAKLRKTREHKDEAAFRNRVRRLIPKIDLSDLLLEMNQQLQLTHCFTHLNAGETKMKHVDISILAVLLAEACNIGLSPVAKKTDRNLKHDRLLYVDHQYLRLDTLSAANHRIIKAHRQLKTAQIWGDGQMASADGIRYVTPQRSLYSRSNPKYFGRGRGITFYNFVSDQYIGFHGMVVAGTLRDSLYLLEGFLNQTSDLEPQQIMTDTAGYSDLVFGLFGLLGFQFSPRIANNQGTKLWRCDPQADYQILNGVSQNRINRQLIADNWDDILRVAGSLKSGKVNATELTQALQREGHPTQLGKAITEYGKVYKTKHQLRYLSDEGYARQILEQLNKGEARHALCRNIFYGRKGKLYQTYFDGMEEQLNALSLVTNAIIYWNTVYMEAIIAKMKTEGYQCDDEMIGKLSPLMFEHINFIGQYTFQYDEALADGQLRPLDTLEENS</sequence>
<accession>A0A511DZ68</accession>
<gene>
    <name evidence="7" type="primary">tnpA</name>
    <name evidence="7" type="ORF">LKE01_22230</name>
</gene>
<keyword evidence="8" id="KW-1185">Reference proteome</keyword>
<dbReference type="RefSeq" id="WP_095345039.1">
    <property type="nucleotide sequence ID" value="NZ_BJVK01000056.1"/>
</dbReference>
<dbReference type="Pfam" id="PF01526">
    <property type="entry name" value="DDE_Tnp_Tn3"/>
    <property type="match status" value="1"/>
</dbReference>
<dbReference type="NCBIfam" id="NF033527">
    <property type="entry name" value="transpos_Tn3"/>
    <property type="match status" value="1"/>
</dbReference>
<keyword evidence="2" id="KW-0815">Transposition</keyword>
<keyword evidence="3" id="KW-0238">DNA-binding</keyword>
<organism evidence="7 8">
    <name type="scientific">Lentilactobacillus kefiri</name>
    <name type="common">Lactobacillus kefiri</name>
    <dbReference type="NCBI Taxonomy" id="33962"/>
    <lineage>
        <taxon>Bacteria</taxon>
        <taxon>Bacillati</taxon>
        <taxon>Bacillota</taxon>
        <taxon>Bacilli</taxon>
        <taxon>Lactobacillales</taxon>
        <taxon>Lactobacillaceae</taxon>
        <taxon>Lentilactobacillus</taxon>
    </lineage>
</organism>
<evidence type="ECO:0000313" key="8">
    <source>
        <dbReference type="Proteomes" id="UP000321893"/>
    </source>
</evidence>
<dbReference type="InterPro" id="IPR047653">
    <property type="entry name" value="Tn3-like_transpos"/>
</dbReference>
<dbReference type="Proteomes" id="UP000321893">
    <property type="component" value="Unassembled WGS sequence"/>
</dbReference>
<comment type="similarity">
    <text evidence="1">Belongs to the transposase 7 family.</text>
</comment>
<dbReference type="InterPro" id="IPR025296">
    <property type="entry name" value="DUF4158"/>
</dbReference>
<dbReference type="GO" id="GO:0006313">
    <property type="term" value="P:DNA transposition"/>
    <property type="evidence" value="ECO:0007669"/>
    <property type="project" value="InterPro"/>
</dbReference>
<dbReference type="InterPro" id="IPR002513">
    <property type="entry name" value="Tn3_Tnp_DDE_dom"/>
</dbReference>
<evidence type="ECO:0000259" key="5">
    <source>
        <dbReference type="Pfam" id="PF01526"/>
    </source>
</evidence>
<protein>
    <submittedName>
        <fullName evidence="7">DDE transposase</fullName>
    </submittedName>
</protein>
<evidence type="ECO:0000313" key="7">
    <source>
        <dbReference type="EMBL" id="GEL29403.1"/>
    </source>
</evidence>
<evidence type="ECO:0000256" key="3">
    <source>
        <dbReference type="ARBA" id="ARBA00023125"/>
    </source>
</evidence>
<name>A0A511DZ68_LENKE</name>
<dbReference type="Pfam" id="PF13700">
    <property type="entry name" value="DUF4158"/>
    <property type="match status" value="1"/>
</dbReference>
<dbReference type="AlphaFoldDB" id="A0A511DZ68"/>
<evidence type="ECO:0000256" key="2">
    <source>
        <dbReference type="ARBA" id="ARBA00022578"/>
    </source>
</evidence>
<dbReference type="OrthoDB" id="3538665at2"/>
<dbReference type="EMBL" id="BJVK01000056">
    <property type="protein sequence ID" value="GEL29403.1"/>
    <property type="molecule type" value="Genomic_DNA"/>
</dbReference>
<evidence type="ECO:0000259" key="6">
    <source>
        <dbReference type="Pfam" id="PF13700"/>
    </source>
</evidence>
<feature type="domain" description="DUF4158" evidence="6">
    <location>
        <begin position="12"/>
        <end position="170"/>
    </location>
</feature>
<dbReference type="GO" id="GO:0004803">
    <property type="term" value="F:transposase activity"/>
    <property type="evidence" value="ECO:0007669"/>
    <property type="project" value="InterPro"/>
</dbReference>
<comment type="caution">
    <text evidence="7">The sequence shown here is derived from an EMBL/GenBank/DDBJ whole genome shotgun (WGS) entry which is preliminary data.</text>
</comment>
<dbReference type="GeneID" id="71568197"/>
<proteinExistence type="inferred from homology"/>
<feature type="domain" description="Tn3 transposase DDE" evidence="5">
    <location>
        <begin position="589"/>
        <end position="978"/>
    </location>
</feature>
<evidence type="ECO:0000256" key="1">
    <source>
        <dbReference type="ARBA" id="ARBA00009402"/>
    </source>
</evidence>
<keyword evidence="4" id="KW-0233">DNA recombination</keyword>
<reference evidence="7" key="1">
    <citation type="submission" date="2019-07" db="EMBL/GenBank/DDBJ databases">
        <title>Whole genome shotgun sequence of Lactobacillus kefiri NBRC 15888.</title>
        <authorList>
            <person name="Hosoyama A."/>
            <person name="Uohara A."/>
            <person name="Ohji S."/>
            <person name="Ichikawa N."/>
        </authorList>
    </citation>
    <scope>NUCLEOTIDE SEQUENCE [LARGE SCALE GENOMIC DNA]</scope>
    <source>
        <strain evidence="7">NBRC 15888</strain>
    </source>
</reference>
<dbReference type="GO" id="GO:0003677">
    <property type="term" value="F:DNA binding"/>
    <property type="evidence" value="ECO:0007669"/>
    <property type="project" value="UniProtKB-KW"/>
</dbReference>